<protein>
    <submittedName>
        <fullName evidence="1">Uncharacterized protein</fullName>
    </submittedName>
</protein>
<gene>
    <name evidence="1" type="ORF">TKK_002334</name>
</gene>
<proteinExistence type="predicted"/>
<organism evidence="1 2">
    <name type="scientific">Trichogramma kaykai</name>
    <dbReference type="NCBI Taxonomy" id="54128"/>
    <lineage>
        <taxon>Eukaryota</taxon>
        <taxon>Metazoa</taxon>
        <taxon>Ecdysozoa</taxon>
        <taxon>Arthropoda</taxon>
        <taxon>Hexapoda</taxon>
        <taxon>Insecta</taxon>
        <taxon>Pterygota</taxon>
        <taxon>Neoptera</taxon>
        <taxon>Endopterygota</taxon>
        <taxon>Hymenoptera</taxon>
        <taxon>Apocrita</taxon>
        <taxon>Proctotrupomorpha</taxon>
        <taxon>Chalcidoidea</taxon>
        <taxon>Trichogrammatidae</taxon>
        <taxon>Trichogramma</taxon>
    </lineage>
</organism>
<comment type="caution">
    <text evidence="1">The sequence shown here is derived from an EMBL/GenBank/DDBJ whole genome shotgun (WGS) entry which is preliminary data.</text>
</comment>
<sequence>MNALRKTTGSYSDVYSYSSSRATHYVQSAWRCSHWSGRDSRSCARGGSFFPASAAPSGVGHGRRAQHPGMFSVDKRERRCRFLRLVENV</sequence>
<keyword evidence="2" id="KW-1185">Reference proteome</keyword>
<dbReference type="AlphaFoldDB" id="A0ABD2XKD9"/>
<dbReference type="Proteomes" id="UP001627154">
    <property type="component" value="Unassembled WGS sequence"/>
</dbReference>
<accession>A0ABD2XKD9</accession>
<dbReference type="EMBL" id="JBJJXI010000021">
    <property type="protein sequence ID" value="KAL3405304.1"/>
    <property type="molecule type" value="Genomic_DNA"/>
</dbReference>
<reference evidence="1 2" key="1">
    <citation type="journal article" date="2024" name="bioRxiv">
        <title>A reference genome for Trichogramma kaykai: A tiny desert-dwelling parasitoid wasp with competing sex-ratio distorters.</title>
        <authorList>
            <person name="Culotta J."/>
            <person name="Lindsey A.R."/>
        </authorList>
    </citation>
    <scope>NUCLEOTIDE SEQUENCE [LARGE SCALE GENOMIC DNA]</scope>
    <source>
        <strain evidence="1 2">KSX58</strain>
    </source>
</reference>
<name>A0ABD2XKD9_9HYME</name>
<evidence type="ECO:0000313" key="1">
    <source>
        <dbReference type="EMBL" id="KAL3405304.1"/>
    </source>
</evidence>
<evidence type="ECO:0000313" key="2">
    <source>
        <dbReference type="Proteomes" id="UP001627154"/>
    </source>
</evidence>